<dbReference type="InterPro" id="IPR029032">
    <property type="entry name" value="AhpD-like"/>
</dbReference>
<proteinExistence type="predicted"/>
<keyword evidence="4" id="KW-1185">Reference proteome</keyword>
<dbReference type="Proteomes" id="UP001196870">
    <property type="component" value="Unassembled WGS sequence"/>
</dbReference>
<feature type="region of interest" description="Disordered" evidence="1">
    <location>
        <begin position="184"/>
        <end position="208"/>
    </location>
</feature>
<sequence>MPRIPLPTPDEMTPAQRTVHDAVVAGPRGTIVGPLRAIIHNPALAARWSALGEILRYGTSLPRRLNELAIIVTGRRWTSQVEWWVHARAAAEAGLPEAAIAAIRVGEPPEFDSAEDALVYEFARQLQQSGQVPLATYRAAEARWGVTGVVELTALIGYYTMVSMALNAHEIPLPEGVTPPLSELPAAAGGLTPLPPARSRSPVGTGAA</sequence>
<evidence type="ECO:0000256" key="1">
    <source>
        <dbReference type="SAM" id="MobiDB-lite"/>
    </source>
</evidence>
<dbReference type="RefSeq" id="WP_211851416.1">
    <property type="nucleotide sequence ID" value="NZ_JAAGBB010000005.1"/>
</dbReference>
<dbReference type="Pfam" id="PF02627">
    <property type="entry name" value="CMD"/>
    <property type="match status" value="1"/>
</dbReference>
<protein>
    <submittedName>
        <fullName evidence="3">Carboxymuconolactone decarboxylase family protein</fullName>
    </submittedName>
</protein>
<dbReference type="PANTHER" id="PTHR34846">
    <property type="entry name" value="4-CARBOXYMUCONOLACTONE DECARBOXYLASE FAMILY PROTEIN (AFU_ORTHOLOGUE AFUA_6G11590)"/>
    <property type="match status" value="1"/>
</dbReference>
<dbReference type="Gene3D" id="1.20.1290.10">
    <property type="entry name" value="AhpD-like"/>
    <property type="match status" value="1"/>
</dbReference>
<organism evidence="3 4">
    <name type="scientific">Plastoroseomonas hellenica</name>
    <dbReference type="NCBI Taxonomy" id="2687306"/>
    <lineage>
        <taxon>Bacteria</taxon>
        <taxon>Pseudomonadati</taxon>
        <taxon>Pseudomonadota</taxon>
        <taxon>Alphaproteobacteria</taxon>
        <taxon>Acetobacterales</taxon>
        <taxon>Acetobacteraceae</taxon>
        <taxon>Plastoroseomonas</taxon>
    </lineage>
</organism>
<gene>
    <name evidence="3" type="ORF">GXW71_05565</name>
</gene>
<feature type="domain" description="Carboxymuconolactone decarboxylase-like" evidence="2">
    <location>
        <begin position="42"/>
        <end position="117"/>
    </location>
</feature>
<dbReference type="SUPFAM" id="SSF69118">
    <property type="entry name" value="AhpD-like"/>
    <property type="match status" value="1"/>
</dbReference>
<evidence type="ECO:0000259" key="2">
    <source>
        <dbReference type="Pfam" id="PF02627"/>
    </source>
</evidence>
<reference evidence="4" key="1">
    <citation type="journal article" date="2021" name="Syst. Appl. Microbiol.">
        <title>Roseomonas hellenica sp. nov., isolated from roots of wild-growing Alkanna tinctoria.</title>
        <authorList>
            <person name="Rat A."/>
            <person name="Naranjo H.D."/>
            <person name="Lebbe L."/>
            <person name="Cnockaert M."/>
            <person name="Krigas N."/>
            <person name="Grigoriadou K."/>
            <person name="Maloupa E."/>
            <person name="Willems A."/>
        </authorList>
    </citation>
    <scope>NUCLEOTIDE SEQUENCE [LARGE SCALE GENOMIC DNA]</scope>
    <source>
        <strain evidence="4">LMG 31523</strain>
    </source>
</reference>
<dbReference type="EMBL" id="JAAGBB010000005">
    <property type="protein sequence ID" value="MBR0663822.1"/>
    <property type="molecule type" value="Genomic_DNA"/>
</dbReference>
<evidence type="ECO:0000313" key="3">
    <source>
        <dbReference type="EMBL" id="MBR0663822.1"/>
    </source>
</evidence>
<name>A0ABS5EU65_9PROT</name>
<dbReference type="PANTHER" id="PTHR34846:SF11">
    <property type="entry name" value="4-CARBOXYMUCONOLACTONE DECARBOXYLASE FAMILY PROTEIN (AFU_ORTHOLOGUE AFUA_6G11590)"/>
    <property type="match status" value="1"/>
</dbReference>
<dbReference type="InterPro" id="IPR003779">
    <property type="entry name" value="CMD-like"/>
</dbReference>
<evidence type="ECO:0000313" key="4">
    <source>
        <dbReference type="Proteomes" id="UP001196870"/>
    </source>
</evidence>
<comment type="caution">
    <text evidence="3">The sequence shown here is derived from an EMBL/GenBank/DDBJ whole genome shotgun (WGS) entry which is preliminary data.</text>
</comment>
<accession>A0ABS5EU65</accession>